<proteinExistence type="inferred from homology"/>
<comment type="cofactor">
    <cofactor evidence="1">
        <name>Mn(2+)</name>
        <dbReference type="ChEBI" id="CHEBI:29035"/>
    </cofactor>
</comment>
<reference evidence="9 10" key="1">
    <citation type="submission" date="2019-03" db="EMBL/GenBank/DDBJ databases">
        <title>Genomic Encyclopedia of Type Strains, Phase IV (KMG-IV): sequencing the most valuable type-strain genomes for metagenomic binning, comparative biology and taxonomic classification.</title>
        <authorList>
            <person name="Goeker M."/>
        </authorList>
    </citation>
    <scope>NUCLEOTIDE SEQUENCE [LARGE SCALE GENOMIC DNA]</scope>
    <source>
        <strain evidence="9 10">DSM 101688</strain>
    </source>
</reference>
<evidence type="ECO:0000313" key="9">
    <source>
        <dbReference type="EMBL" id="TCS62675.1"/>
    </source>
</evidence>
<dbReference type="PROSITE" id="PS00893">
    <property type="entry name" value="NUDIX_BOX"/>
    <property type="match status" value="1"/>
</dbReference>
<accession>A0A4R3JBJ5</accession>
<dbReference type="Gene3D" id="3.90.79.10">
    <property type="entry name" value="Nucleoside Triphosphate Pyrophosphohydrolase"/>
    <property type="match status" value="1"/>
</dbReference>
<organism evidence="9 10">
    <name type="scientific">Varunaivibrio sulfuroxidans</name>
    <dbReference type="NCBI Taxonomy" id="1773489"/>
    <lineage>
        <taxon>Bacteria</taxon>
        <taxon>Pseudomonadati</taxon>
        <taxon>Pseudomonadota</taxon>
        <taxon>Alphaproteobacteria</taxon>
        <taxon>Rhodospirillales</taxon>
        <taxon>Magnetovibrionaceae</taxon>
        <taxon>Varunaivibrio</taxon>
    </lineage>
</organism>
<dbReference type="RefSeq" id="WP_207893162.1">
    <property type="nucleotide sequence ID" value="NZ_CP119676.1"/>
</dbReference>
<dbReference type="GO" id="GO:0046872">
    <property type="term" value="F:metal ion binding"/>
    <property type="evidence" value="ECO:0007669"/>
    <property type="project" value="UniProtKB-KW"/>
</dbReference>
<dbReference type="PRINTS" id="PR00502">
    <property type="entry name" value="NUDIXFAMILY"/>
</dbReference>
<evidence type="ECO:0000256" key="6">
    <source>
        <dbReference type="ARBA" id="ARBA00023211"/>
    </source>
</evidence>
<evidence type="ECO:0000256" key="2">
    <source>
        <dbReference type="ARBA" id="ARBA00001946"/>
    </source>
</evidence>
<dbReference type="PANTHER" id="PTHR12992">
    <property type="entry name" value="NUDIX HYDROLASE"/>
    <property type="match status" value="1"/>
</dbReference>
<evidence type="ECO:0000256" key="3">
    <source>
        <dbReference type="ARBA" id="ARBA00022723"/>
    </source>
</evidence>
<comment type="caution">
    <text evidence="9">The sequence shown here is derived from an EMBL/GenBank/DDBJ whole genome shotgun (WGS) entry which is preliminary data.</text>
</comment>
<dbReference type="InterPro" id="IPR000086">
    <property type="entry name" value="NUDIX_hydrolase_dom"/>
</dbReference>
<feature type="domain" description="Nudix hydrolase" evidence="8">
    <location>
        <begin position="42"/>
        <end position="173"/>
    </location>
</feature>
<keyword evidence="6" id="KW-0464">Manganese</keyword>
<keyword evidence="10" id="KW-1185">Reference proteome</keyword>
<comment type="similarity">
    <text evidence="7">Belongs to the Nudix hydrolase family.</text>
</comment>
<dbReference type="PROSITE" id="PS51462">
    <property type="entry name" value="NUDIX"/>
    <property type="match status" value="1"/>
</dbReference>
<name>A0A4R3JBJ5_9PROT</name>
<dbReference type="InterPro" id="IPR045121">
    <property type="entry name" value="CoAse"/>
</dbReference>
<evidence type="ECO:0000313" key="10">
    <source>
        <dbReference type="Proteomes" id="UP000295304"/>
    </source>
</evidence>
<dbReference type="PANTHER" id="PTHR12992:SF11">
    <property type="entry name" value="MITOCHONDRIAL COENZYME A DIPHOSPHATASE NUDT8"/>
    <property type="match status" value="1"/>
</dbReference>
<keyword evidence="3" id="KW-0479">Metal-binding</keyword>
<dbReference type="SUPFAM" id="SSF55811">
    <property type="entry name" value="Nudix"/>
    <property type="match status" value="1"/>
</dbReference>
<evidence type="ECO:0000256" key="7">
    <source>
        <dbReference type="RuleBase" id="RU003476"/>
    </source>
</evidence>
<dbReference type="EMBL" id="SLZW01000005">
    <property type="protein sequence ID" value="TCS62675.1"/>
    <property type="molecule type" value="Genomic_DNA"/>
</dbReference>
<evidence type="ECO:0000256" key="4">
    <source>
        <dbReference type="ARBA" id="ARBA00022801"/>
    </source>
</evidence>
<dbReference type="Proteomes" id="UP000295304">
    <property type="component" value="Unassembled WGS sequence"/>
</dbReference>
<evidence type="ECO:0000259" key="8">
    <source>
        <dbReference type="PROSITE" id="PS51462"/>
    </source>
</evidence>
<dbReference type="InterPro" id="IPR020084">
    <property type="entry name" value="NUDIX_hydrolase_CS"/>
</dbReference>
<dbReference type="Pfam" id="PF00293">
    <property type="entry name" value="NUDIX"/>
    <property type="match status" value="1"/>
</dbReference>
<comment type="cofactor">
    <cofactor evidence="2">
        <name>Mg(2+)</name>
        <dbReference type="ChEBI" id="CHEBI:18420"/>
    </cofactor>
</comment>
<dbReference type="InterPro" id="IPR020476">
    <property type="entry name" value="Nudix_hydrolase"/>
</dbReference>
<evidence type="ECO:0000256" key="5">
    <source>
        <dbReference type="ARBA" id="ARBA00022842"/>
    </source>
</evidence>
<gene>
    <name evidence="9" type="ORF">EDD55_105224</name>
</gene>
<sequence>MTRVRIKKEWLVRHLKTPSRGQNHGLAGDRDVDPTLPRGDVLRDAAVLIAIVQNPRESTILLTRRTDHLAHHPGQISFPGGRLEDGESPAEGALREAWEETGLDPHDVDIIGRLDTYVTGTGFSISPIVALVKAPLTPVPDPFEVAEIFEAPLSFLMDPTNHKRHDAVIKGVARHYHAIPYGPYYIWGATASILINLYRRLA</sequence>
<keyword evidence="4 7" id="KW-0378">Hydrolase</keyword>
<dbReference type="AlphaFoldDB" id="A0A4R3JBJ5"/>
<evidence type="ECO:0000256" key="1">
    <source>
        <dbReference type="ARBA" id="ARBA00001936"/>
    </source>
</evidence>
<dbReference type="CDD" id="cd03426">
    <property type="entry name" value="NUDIX_CoAse_Nudt7"/>
    <property type="match status" value="1"/>
</dbReference>
<dbReference type="InterPro" id="IPR015797">
    <property type="entry name" value="NUDIX_hydrolase-like_dom_sf"/>
</dbReference>
<keyword evidence="5" id="KW-0460">Magnesium</keyword>
<protein>
    <submittedName>
        <fullName evidence="9">ADP-ribose pyrophosphatase YjhB (NUDIX family)</fullName>
    </submittedName>
</protein>
<dbReference type="GO" id="GO:0010945">
    <property type="term" value="F:coenzyme A diphosphatase activity"/>
    <property type="evidence" value="ECO:0007669"/>
    <property type="project" value="InterPro"/>
</dbReference>